<protein>
    <submittedName>
        <fullName evidence="2">Uncharacterized protein</fullName>
    </submittedName>
</protein>
<feature type="compositionally biased region" description="Acidic residues" evidence="1">
    <location>
        <begin position="189"/>
        <end position="211"/>
    </location>
</feature>
<feature type="compositionally biased region" description="Low complexity" evidence="1">
    <location>
        <begin position="937"/>
        <end position="959"/>
    </location>
</feature>
<dbReference type="EMBL" id="JAPFFF010000002">
    <property type="protein sequence ID" value="KAK8896314.1"/>
    <property type="molecule type" value="Genomic_DNA"/>
</dbReference>
<organism evidence="2 3">
    <name type="scientific">Tritrichomonas musculus</name>
    <dbReference type="NCBI Taxonomy" id="1915356"/>
    <lineage>
        <taxon>Eukaryota</taxon>
        <taxon>Metamonada</taxon>
        <taxon>Parabasalia</taxon>
        <taxon>Tritrichomonadida</taxon>
        <taxon>Tritrichomonadidae</taxon>
        <taxon>Tritrichomonas</taxon>
    </lineage>
</organism>
<proteinExistence type="predicted"/>
<keyword evidence="3" id="KW-1185">Reference proteome</keyword>
<dbReference type="Proteomes" id="UP001470230">
    <property type="component" value="Unassembled WGS sequence"/>
</dbReference>
<evidence type="ECO:0000313" key="3">
    <source>
        <dbReference type="Proteomes" id="UP001470230"/>
    </source>
</evidence>
<accession>A0ABR2KYZ0</accession>
<name>A0ABR2KYZ0_9EUKA</name>
<feature type="region of interest" description="Disordered" evidence="1">
    <location>
        <begin position="932"/>
        <end position="959"/>
    </location>
</feature>
<gene>
    <name evidence="2" type="ORF">M9Y10_014212</name>
</gene>
<evidence type="ECO:0000256" key="1">
    <source>
        <dbReference type="SAM" id="MobiDB-lite"/>
    </source>
</evidence>
<reference evidence="2 3" key="1">
    <citation type="submission" date="2024-04" db="EMBL/GenBank/DDBJ databases">
        <title>Tritrichomonas musculus Genome.</title>
        <authorList>
            <person name="Alves-Ferreira E."/>
            <person name="Grigg M."/>
            <person name="Lorenzi H."/>
            <person name="Galac M."/>
        </authorList>
    </citation>
    <scope>NUCLEOTIDE SEQUENCE [LARGE SCALE GENOMIC DNA]</scope>
    <source>
        <strain evidence="2 3">EAF2021</strain>
    </source>
</reference>
<sequence>MEPNDCFYSEFDVPGLNAELIKSKFNSYGVPIPNWIDKDIISGNGIIKTITSLKNFSTTYQNIFRQVNIYFSKHVHIFLFHSIKIICEVPFRLDIIAELTEMLLMGDDILPYLFWAILLTLYKYKCAYNVQLGMFLEFLKLKGLLSEFSYSKILPLFYNAIINENCVKYLLRPKSNWRNVNDRTKVKDEEDEEEEEEEEAEEEEEDDEVPEIDYQNDNIKRIKFEMENLKKGFKGNRYSIEMKKFSFLLKNSPNFSYQIYRKLSCLPCEKTVDSFGKPYLTEINLSLFDINEIEKLLSIQNIHFNEPIDCNCAVDAAVFNSVQGSEIVKEFPFLKGVVNEDMNYSSIFTIYIEPIDPRIPPFPVHVMIKNDGFADETIDACRNEIIKRLTSFNIHCIFTSTDGDHFFDHIHDKVFEEYKNLLESGEPFGEIVNVVKKHNSSDPWPISDPFHLLKNVRPNVLFKQIGLSIPEKYDPNELANIVQSVTFLTDKSSQGSMKDSYPLKLFGFDSFIKSYGQKQSNFLICSLFLFIDAIRNTKLNIETRKQYLHTAFLFANYYLHQIGYIKTIGTRICLIRLMNTILGIYICTEREAFNMAHIGTHPVECFYGSVRIGCNFYHTIFNIIHTISKTILCNKIMYEFGIQRRIRGRKNIGGAVVEKQNDQYGYFPFPPDKFFILYLKNLYNLPIDQKSIQKLEQWYQFLLQKHNSTDDCEIYIQGQLAGCNIMSRNILAASNKKAKEKKEKKSNNNNQPKPYKKKLILNICPSDISKIVCELLNNAINNFHFNSTLIIHKIFGFPLKKGEVIPRGSDNKYFLYDIIKEKFPNIVTLSVKNNGSDSNLNQSLQAKGLPLNAKHQFLVIHQPLRRLQTLPMQQQLGIQPIEMHQNLIVMQPPLMQPPNAIQQIPSSNQVLMQLPGTQPKQFGTYQIHKKRTRTPRQRQALTQPQAQSQLQMLQLTDKQ</sequence>
<feature type="region of interest" description="Disordered" evidence="1">
    <location>
        <begin position="183"/>
        <end position="211"/>
    </location>
</feature>
<evidence type="ECO:0000313" key="2">
    <source>
        <dbReference type="EMBL" id="KAK8896314.1"/>
    </source>
</evidence>
<comment type="caution">
    <text evidence="2">The sequence shown here is derived from an EMBL/GenBank/DDBJ whole genome shotgun (WGS) entry which is preliminary data.</text>
</comment>